<dbReference type="EMBL" id="ALIE01000177">
    <property type="protein sequence ID" value="EJS41848.1"/>
    <property type="molecule type" value="Genomic_DNA"/>
</dbReference>
<dbReference type="AlphaFoldDB" id="J8PWV8"/>
<evidence type="ECO:0000256" key="1">
    <source>
        <dbReference type="SAM" id="MobiDB-lite"/>
    </source>
</evidence>
<accession>J8PWV8</accession>
<comment type="caution">
    <text evidence="3">The sequence shown here is derived from an EMBL/GenBank/DDBJ whole genome shotgun (WGS) entry which is preliminary data.</text>
</comment>
<evidence type="ECO:0000259" key="2">
    <source>
        <dbReference type="Pfam" id="PF12744"/>
    </source>
</evidence>
<name>J8PWV8_SACAR</name>
<reference evidence="3 4" key="1">
    <citation type="journal article" date="2013" name="BMC Genomics">
        <title>High quality de novo sequencing and assembly of the Saccharomyces arboricolus genome.</title>
        <authorList>
            <person name="Liti G."/>
            <person name="Nguyen Ba A.N."/>
            <person name="Blythe M."/>
            <person name="Mueller C.A."/>
            <person name="Bergstroem A."/>
            <person name="Cubillos F.A."/>
            <person name="Dafhnis-Calas F."/>
            <person name="Khoshraftar S."/>
            <person name="Malla S."/>
            <person name="Mehta N."/>
            <person name="Siow C.C."/>
            <person name="Warringer J."/>
            <person name="Moses A.M."/>
            <person name="Louis E.J."/>
            <person name="Nieduszynski C.A."/>
        </authorList>
    </citation>
    <scope>NUCLEOTIDE SEQUENCE [LARGE SCALE GENOMIC DNA]</scope>
    <source>
        <strain evidence="4">H-6 / AS 2.3317 / CBS 10644</strain>
    </source>
</reference>
<proteinExistence type="predicted"/>
<gene>
    <name evidence="3" type="ORF">SU7_3128</name>
</gene>
<feature type="domain" description="Autophagy protein Atg19/Atg34 C-terminal" evidence="2">
    <location>
        <begin position="164"/>
        <end position="407"/>
    </location>
</feature>
<dbReference type="Proteomes" id="UP000006968">
    <property type="component" value="Chromosome XV"/>
</dbReference>
<dbReference type="CDD" id="cd12213">
    <property type="entry name" value="ABD"/>
    <property type="match status" value="1"/>
</dbReference>
<dbReference type="OrthoDB" id="4042094at2759"/>
<evidence type="ECO:0000313" key="3">
    <source>
        <dbReference type="EMBL" id="EJS41848.1"/>
    </source>
</evidence>
<protein>
    <submittedName>
        <fullName evidence="3">YOL083W</fullName>
    </submittedName>
</protein>
<feature type="region of interest" description="Disordered" evidence="1">
    <location>
        <begin position="382"/>
        <end position="407"/>
    </location>
</feature>
<dbReference type="Pfam" id="PF12744">
    <property type="entry name" value="ATG19"/>
    <property type="match status" value="1"/>
</dbReference>
<dbReference type="InterPro" id="IPR024543">
    <property type="entry name" value="Atg19/Atg34_C"/>
</dbReference>
<dbReference type="Gene3D" id="2.60.40.2830">
    <property type="match status" value="1"/>
</dbReference>
<evidence type="ECO:0000313" key="4">
    <source>
        <dbReference type="Proteomes" id="UP000006968"/>
    </source>
</evidence>
<organism evidence="3 4">
    <name type="scientific">Saccharomyces arboricola (strain H-6 / AS 2.3317 / CBS 10644)</name>
    <name type="common">Yeast</name>
    <dbReference type="NCBI Taxonomy" id="1160507"/>
    <lineage>
        <taxon>Eukaryota</taxon>
        <taxon>Fungi</taxon>
        <taxon>Dikarya</taxon>
        <taxon>Ascomycota</taxon>
        <taxon>Saccharomycotina</taxon>
        <taxon>Saccharomycetes</taxon>
        <taxon>Saccharomycetales</taxon>
        <taxon>Saccharomycetaceae</taxon>
        <taxon>Saccharomyces</taxon>
    </lineage>
</organism>
<sequence>MIIPVETALFDIAVIDQFQKSTFSVPNTKNNTIKNCIDKFIDRFNLYGEQHTFWQPAGKSNVKLLVNSTDFGKLGSVLYRQIKCNIYIGEAALKKYGLSMCWLNEEFSDYSAPKKDKSVEHDSVVLSHTCLSTIRQQLSILEKSLNSAQSRATESSKVEGRKCVMISEDNPDLVEFFSHCKTDVQLEEFYEGYKVYEKLLQKFNGKKKELFSFLDENTPVPEIDSVKQIVSYEEPKEKKRETSAPKDQSLRVEVGHQDNSIHFTLCNNTNAIVPGDCTFEFFNSASEVFSIRMGPHELGIKGQKELCYFPSLPIPLVDYTIKVRNKAGDIIFTGKCDKSNEIALKTPLSTLSIGGIHILQDPCDIFHADAFSSFDESSVMSTPHTGEASDADDSAYTSSRSFTWEEI</sequence>
<dbReference type="HOGENOM" id="CLU_055007_0_0_1"/>
<keyword evidence="4" id="KW-1185">Reference proteome</keyword>